<gene>
    <name evidence="2" type="ORF">A5888_000581</name>
    <name evidence="1" type="ORF">A5888_000614</name>
</gene>
<dbReference type="EMBL" id="CP147247">
    <property type="protein sequence ID" value="WYJ88862.1"/>
    <property type="molecule type" value="Genomic_DNA"/>
</dbReference>
<dbReference type="Pfam" id="PF07408">
    <property type="entry name" value="DUF1507"/>
    <property type="match status" value="1"/>
</dbReference>
<dbReference type="EMBL" id="NGMM01000001">
    <property type="protein sequence ID" value="OTP18800.1"/>
    <property type="molecule type" value="Genomic_DNA"/>
</dbReference>
<reference evidence="1" key="1">
    <citation type="submission" date="2017-05" db="EMBL/GenBank/DDBJ databases">
        <title>The Genome Sequence of Enterococcus sp. 9E7_DIV0242.</title>
        <authorList>
            <consortium name="The Broad Institute Genomics Platform"/>
            <consortium name="The Broad Institute Genomic Center for Infectious Diseases"/>
            <person name="Earl A."/>
            <person name="Manson A."/>
            <person name="Schwartman J."/>
            <person name="Gilmore M."/>
            <person name="Abouelleil A."/>
            <person name="Cao P."/>
            <person name="Chapman S."/>
            <person name="Cusick C."/>
            <person name="Shea T."/>
            <person name="Young S."/>
            <person name="Neafsey D."/>
            <person name="Nusbaum C."/>
            <person name="Birren B."/>
        </authorList>
    </citation>
    <scope>NUCLEOTIDE SEQUENCE [LARGE SCALE GENOMIC DNA]</scope>
    <source>
        <strain evidence="1">9E7_DIV0242</strain>
    </source>
</reference>
<dbReference type="InterPro" id="IPR036270">
    <property type="entry name" value="UPF0358_sf"/>
</dbReference>
<accession>A0A242KE30</accession>
<evidence type="ECO:0000313" key="2">
    <source>
        <dbReference type="EMBL" id="WYJ88862.1"/>
    </source>
</evidence>
<evidence type="ECO:0000313" key="3">
    <source>
        <dbReference type="Proteomes" id="UP000195141"/>
    </source>
</evidence>
<dbReference type="RefSeq" id="WP_170924683.1">
    <property type="nucleotide sequence ID" value="NZ_CP147247.1"/>
</dbReference>
<dbReference type="NCBIfam" id="NF010187">
    <property type="entry name" value="PRK13666.1"/>
    <property type="match status" value="1"/>
</dbReference>
<name>A0A242KE30_9ENTE</name>
<dbReference type="SUPFAM" id="SSF140404">
    <property type="entry name" value="EF2458-like"/>
    <property type="match status" value="1"/>
</dbReference>
<dbReference type="InterPro" id="IPR009983">
    <property type="entry name" value="UPF0358"/>
</dbReference>
<protein>
    <submittedName>
        <fullName evidence="1">Uncharacterized protein</fullName>
    </submittedName>
</protein>
<dbReference type="Proteomes" id="UP000195141">
    <property type="component" value="Chromosome"/>
</dbReference>
<sequence length="100" mass="11680">MEPISKEFALELLKEDADRIKMLIRNQKNSLCISQCKAFEEVVDTQMYGFSRQMTYAIRLGILSSKEGHQLLSNLEKELNRLYTEVYEETQDKKESGKEV</sequence>
<proteinExistence type="predicted"/>
<reference evidence="2" key="2">
    <citation type="submission" date="2017-05" db="EMBL/GenBank/DDBJ databases">
        <authorList>
            <consortium name="The Broad Institute Genomics Platform"/>
            <consortium name="The Broad Institute Genomic Center for Infectious Diseases"/>
            <person name="Earl A."/>
            <person name="Manson A."/>
            <person name="Schwartman J."/>
            <person name="Gilmore M."/>
            <person name="Abouelleil A."/>
            <person name="Cao P."/>
            <person name="Chapman S."/>
            <person name="Cusick C."/>
            <person name="Shea T."/>
            <person name="Young S."/>
            <person name="Neafsey D."/>
            <person name="Nusbaum C."/>
            <person name="Birren B."/>
        </authorList>
    </citation>
    <scope>NUCLEOTIDE SEQUENCE</scope>
    <source>
        <strain evidence="2">9E7_DIV0242</strain>
    </source>
</reference>
<dbReference type="Gene3D" id="1.10.287.750">
    <property type="entry name" value="SO2669-like"/>
    <property type="match status" value="1"/>
</dbReference>
<keyword evidence="3" id="KW-1185">Reference proteome</keyword>
<reference evidence="2" key="3">
    <citation type="submission" date="2024-03" db="EMBL/GenBank/DDBJ databases">
        <title>The Genome Sequence of Enterococcus sp. DIV0242b.</title>
        <authorList>
            <consortium name="The Broad Institute Genomics Platform"/>
            <consortium name="The Broad Institute Microbial Omics Core"/>
            <consortium name="The Broad Institute Genomic Center for Infectious Diseases"/>
            <person name="Earl A."/>
            <person name="Manson A."/>
            <person name="Gilmore M."/>
            <person name="Schwartman J."/>
            <person name="Shea T."/>
            <person name="Abouelleil A."/>
            <person name="Cao P."/>
            <person name="Chapman S."/>
            <person name="Cusick C."/>
            <person name="Young S."/>
            <person name="Neafsey D."/>
            <person name="Nusbaum C."/>
            <person name="Birren B."/>
        </authorList>
    </citation>
    <scope>NUCLEOTIDE SEQUENCE</scope>
    <source>
        <strain evidence="2">9E7_DIV0242</strain>
    </source>
</reference>
<organism evidence="1">
    <name type="scientific">Candidatus Enterococcus clewellii</name>
    <dbReference type="NCBI Taxonomy" id="1834193"/>
    <lineage>
        <taxon>Bacteria</taxon>
        <taxon>Bacillati</taxon>
        <taxon>Bacillota</taxon>
        <taxon>Bacilli</taxon>
        <taxon>Lactobacillales</taxon>
        <taxon>Enterococcaceae</taxon>
        <taxon>Enterococcus</taxon>
    </lineage>
</organism>
<dbReference type="AlphaFoldDB" id="A0A242KE30"/>
<evidence type="ECO:0000313" key="1">
    <source>
        <dbReference type="EMBL" id="OTP18800.1"/>
    </source>
</evidence>